<accession>A0A858ZRL0</accession>
<keyword evidence="2" id="KW-1133">Transmembrane helix</keyword>
<keyword evidence="2" id="KW-0812">Transmembrane</keyword>
<evidence type="ECO:0008006" key="5">
    <source>
        <dbReference type="Google" id="ProtNLM"/>
    </source>
</evidence>
<organism evidence="3 4">
    <name type="scientific">Alicycliphilus denitrificans</name>
    <dbReference type="NCBI Taxonomy" id="179636"/>
    <lineage>
        <taxon>Bacteria</taxon>
        <taxon>Pseudomonadati</taxon>
        <taxon>Pseudomonadota</taxon>
        <taxon>Betaproteobacteria</taxon>
        <taxon>Burkholderiales</taxon>
        <taxon>Comamonadaceae</taxon>
        <taxon>Alicycliphilus</taxon>
    </lineage>
</organism>
<proteinExistence type="predicted"/>
<protein>
    <recommendedName>
        <fullName evidence="5">FeoB-associated Cys-rich membrane protein</fullName>
    </recommendedName>
</protein>
<dbReference type="OMA" id="PARWRQK"/>
<feature type="region of interest" description="Disordered" evidence="1">
    <location>
        <begin position="42"/>
        <end position="81"/>
    </location>
</feature>
<reference evidence="3 4" key="1">
    <citation type="submission" date="2020-05" db="EMBL/GenBank/DDBJ databases">
        <title>Complete genome sequence of Alicycliphilus denitrificans DP3.</title>
        <authorList>
            <person name="Chen X."/>
        </authorList>
    </citation>
    <scope>NUCLEOTIDE SEQUENCE [LARGE SCALE GENOMIC DNA]</scope>
    <source>
        <strain evidence="3 4">DP3</strain>
    </source>
</reference>
<evidence type="ECO:0000313" key="3">
    <source>
        <dbReference type="EMBL" id="QKD43443.1"/>
    </source>
</evidence>
<gene>
    <name evidence="3" type="ORF">HF896_07370</name>
</gene>
<evidence type="ECO:0000256" key="2">
    <source>
        <dbReference type="SAM" id="Phobius"/>
    </source>
</evidence>
<evidence type="ECO:0000313" key="4">
    <source>
        <dbReference type="Proteomes" id="UP000500755"/>
    </source>
</evidence>
<feature type="transmembrane region" description="Helical" evidence="2">
    <location>
        <begin position="6"/>
        <end position="23"/>
    </location>
</feature>
<dbReference type="AlphaFoldDB" id="A0A858ZRL0"/>
<dbReference type="EMBL" id="CP051298">
    <property type="protein sequence ID" value="QKD43443.1"/>
    <property type="molecule type" value="Genomic_DNA"/>
</dbReference>
<evidence type="ECO:0000256" key="1">
    <source>
        <dbReference type="SAM" id="MobiDB-lite"/>
    </source>
</evidence>
<keyword evidence="2" id="KW-0472">Membrane</keyword>
<feature type="compositionally biased region" description="Basic and acidic residues" evidence="1">
    <location>
        <begin position="72"/>
        <end position="81"/>
    </location>
</feature>
<dbReference type="Proteomes" id="UP000500755">
    <property type="component" value="Chromosome"/>
</dbReference>
<name>A0A858ZRL0_9BURK</name>
<sequence>MLQELIVVLIVAAAVAYVAWRYLPAAWRQRLGRVHPSLAQGPGGCGSGDGCSSCGGCSAAQGPTAEPPVQGRAERRFHASK</sequence>
<dbReference type="RefSeq" id="WP_013518265.1">
    <property type="nucleotide sequence ID" value="NZ_CP051298.1"/>
</dbReference>